<proteinExistence type="predicted"/>
<protein>
    <recommendedName>
        <fullName evidence="4">Cox cluster protein</fullName>
    </recommendedName>
</protein>
<evidence type="ECO:0000313" key="3">
    <source>
        <dbReference type="Proteomes" id="UP001166304"/>
    </source>
</evidence>
<dbReference type="Pfam" id="PF24396">
    <property type="entry name" value="DUF7541"/>
    <property type="match status" value="1"/>
</dbReference>
<dbReference type="Proteomes" id="UP001166304">
    <property type="component" value="Unassembled WGS sequence"/>
</dbReference>
<dbReference type="RefSeq" id="WP_162413173.1">
    <property type="nucleotide sequence ID" value="NZ_JAHQXE010000002.1"/>
</dbReference>
<sequence>MAEAEEPGLSDQYPTASPWPLFVALGLTLSEIGVFIGLFPVAVFGLILFGGSVAGILTESGYAERPWPTLLGVGAVLTVLAAALALWQIPLADIALSNVGEGPLLTRLVAVAVAGLVMAAMGSVASLLEQTAA</sequence>
<accession>A0AA41G1W5</accession>
<keyword evidence="1" id="KW-0472">Membrane</keyword>
<dbReference type="EMBL" id="JAHQXE010000002">
    <property type="protein sequence ID" value="MBV0901994.1"/>
    <property type="molecule type" value="Genomic_DNA"/>
</dbReference>
<feature type="transmembrane region" description="Helical" evidence="1">
    <location>
        <begin position="109"/>
        <end position="128"/>
    </location>
</feature>
<feature type="transmembrane region" description="Helical" evidence="1">
    <location>
        <begin position="69"/>
        <end position="89"/>
    </location>
</feature>
<evidence type="ECO:0000313" key="2">
    <source>
        <dbReference type="EMBL" id="MBV0901994.1"/>
    </source>
</evidence>
<dbReference type="InterPro" id="IPR055963">
    <property type="entry name" value="DUF7541"/>
</dbReference>
<evidence type="ECO:0008006" key="4">
    <source>
        <dbReference type="Google" id="ProtNLM"/>
    </source>
</evidence>
<evidence type="ECO:0000256" key="1">
    <source>
        <dbReference type="SAM" id="Phobius"/>
    </source>
</evidence>
<keyword evidence="3" id="KW-1185">Reference proteome</keyword>
<comment type="caution">
    <text evidence="2">The sequence shown here is derived from an EMBL/GenBank/DDBJ whole genome shotgun (WGS) entry which is preliminary data.</text>
</comment>
<dbReference type="AlphaFoldDB" id="A0AA41G1W5"/>
<organism evidence="2 3">
    <name type="scientific">Haloarcula salina</name>
    <dbReference type="NCBI Taxonomy" id="1429914"/>
    <lineage>
        <taxon>Archaea</taxon>
        <taxon>Methanobacteriati</taxon>
        <taxon>Methanobacteriota</taxon>
        <taxon>Stenosarchaea group</taxon>
        <taxon>Halobacteria</taxon>
        <taxon>Halobacteriales</taxon>
        <taxon>Haloarculaceae</taxon>
        <taxon>Haloarcula</taxon>
    </lineage>
</organism>
<keyword evidence="1" id="KW-0812">Transmembrane</keyword>
<reference evidence="2" key="1">
    <citation type="submission" date="2021-06" db="EMBL/GenBank/DDBJ databases">
        <title>New haloarchaea isolates fom saline soil.</title>
        <authorList>
            <person name="Duran-Viseras A."/>
            <person name="Sanchez-Porro C.S."/>
            <person name="Ventosa A."/>
        </authorList>
    </citation>
    <scope>NUCLEOTIDE SEQUENCE</scope>
    <source>
        <strain evidence="2">JCM 18369</strain>
    </source>
</reference>
<feature type="transmembrane region" description="Helical" evidence="1">
    <location>
        <begin position="32"/>
        <end position="57"/>
    </location>
</feature>
<keyword evidence="1" id="KW-1133">Transmembrane helix</keyword>
<name>A0AA41G1W5_9EURY</name>
<gene>
    <name evidence="2" type="ORF">KTS37_09355</name>
</gene>